<dbReference type="InterPro" id="IPR010432">
    <property type="entry name" value="RDD"/>
</dbReference>
<evidence type="ECO:0000256" key="6">
    <source>
        <dbReference type="SAM" id="MobiDB-lite"/>
    </source>
</evidence>
<organism evidence="9 10">
    <name type="scientific">Halopseudomonas oceani</name>
    <dbReference type="NCBI Taxonomy" id="1708783"/>
    <lineage>
        <taxon>Bacteria</taxon>
        <taxon>Pseudomonadati</taxon>
        <taxon>Pseudomonadota</taxon>
        <taxon>Gammaproteobacteria</taxon>
        <taxon>Pseudomonadales</taxon>
        <taxon>Pseudomonadaceae</taxon>
        <taxon>Halopseudomonas</taxon>
    </lineage>
</organism>
<accession>A0A2P4F0J6</accession>
<protein>
    <recommendedName>
        <fullName evidence="8">RDD domain-containing protein</fullName>
    </recommendedName>
</protein>
<dbReference type="PANTHER" id="PTHR36115">
    <property type="entry name" value="PROLINE-RICH ANTIGEN HOMOLOG-RELATED"/>
    <property type="match status" value="1"/>
</dbReference>
<dbReference type="InterPro" id="IPR051791">
    <property type="entry name" value="Pra-immunoreactive"/>
</dbReference>
<feature type="region of interest" description="Disordered" evidence="6">
    <location>
        <begin position="134"/>
        <end position="186"/>
    </location>
</feature>
<feature type="compositionally biased region" description="Basic and acidic residues" evidence="6">
    <location>
        <begin position="176"/>
        <end position="186"/>
    </location>
</feature>
<evidence type="ECO:0000313" key="9">
    <source>
        <dbReference type="EMBL" id="POB06525.1"/>
    </source>
</evidence>
<evidence type="ECO:0000259" key="8">
    <source>
        <dbReference type="Pfam" id="PF06271"/>
    </source>
</evidence>
<keyword evidence="10" id="KW-1185">Reference proteome</keyword>
<evidence type="ECO:0000256" key="5">
    <source>
        <dbReference type="ARBA" id="ARBA00023136"/>
    </source>
</evidence>
<keyword evidence="5 7" id="KW-0472">Membrane</keyword>
<dbReference type="RefSeq" id="WP_104736774.1">
    <property type="nucleotide sequence ID" value="NZ_BMHR01000002.1"/>
</dbReference>
<feature type="transmembrane region" description="Helical" evidence="7">
    <location>
        <begin position="93"/>
        <end position="112"/>
    </location>
</feature>
<reference evidence="9 10" key="1">
    <citation type="submission" date="2018-01" db="EMBL/GenBank/DDBJ databases">
        <title>Draft genome of the type strain Pseudomonas oceani DSM 100277 isolated from the deep water in Okinawa trough, northwestern Pacific Ocean.</title>
        <authorList>
            <person name="Gomila M."/>
            <person name="Mulet M."/>
            <person name="Garcia-Valdes E."/>
            <person name="Lalucat J."/>
        </authorList>
    </citation>
    <scope>NUCLEOTIDE SEQUENCE [LARGE SCALE GENOMIC DNA]</scope>
    <source>
        <strain evidence="9 10">DSM 100277</strain>
    </source>
</reference>
<proteinExistence type="predicted"/>
<keyword evidence="4 7" id="KW-1133">Transmembrane helix</keyword>
<evidence type="ECO:0000313" key="10">
    <source>
        <dbReference type="Proteomes" id="UP000243451"/>
    </source>
</evidence>
<feature type="transmembrane region" description="Helical" evidence="7">
    <location>
        <begin position="12"/>
        <end position="35"/>
    </location>
</feature>
<name>A0A2P4F0J6_9GAMM</name>
<sequence>MALSSPSIGRRVAARFLDMLVALLLVLCTNVAFIGHQQADAISMLTLLLFILYLLFGEGLTGQSIGKKIMGIAVISTKTGMRAHPLQSLGRNFFIYFFFPIGFLIELISLLMSGPRIGDLIANTRVVDLRHTGHNNEPAISPLTPDLERDSSSATNAWIATSKANTSQLKGQESQGGEHDNTAGRT</sequence>
<feature type="domain" description="RDD" evidence="8">
    <location>
        <begin position="6"/>
        <end position="122"/>
    </location>
</feature>
<gene>
    <name evidence="9" type="ORF">C1949_01955</name>
</gene>
<dbReference type="OrthoDB" id="5917479at2"/>
<comment type="caution">
    <text evidence="9">The sequence shown here is derived from an EMBL/GenBank/DDBJ whole genome shotgun (WGS) entry which is preliminary data.</text>
</comment>
<dbReference type="Proteomes" id="UP000243451">
    <property type="component" value="Unassembled WGS sequence"/>
</dbReference>
<dbReference type="EMBL" id="PPSK01000001">
    <property type="protein sequence ID" value="POB06525.1"/>
    <property type="molecule type" value="Genomic_DNA"/>
</dbReference>
<evidence type="ECO:0000256" key="2">
    <source>
        <dbReference type="ARBA" id="ARBA00022475"/>
    </source>
</evidence>
<dbReference type="AlphaFoldDB" id="A0A2P4F0J6"/>
<dbReference type="Pfam" id="PF06271">
    <property type="entry name" value="RDD"/>
    <property type="match status" value="1"/>
</dbReference>
<dbReference type="GO" id="GO:0005886">
    <property type="term" value="C:plasma membrane"/>
    <property type="evidence" value="ECO:0007669"/>
    <property type="project" value="UniProtKB-SubCell"/>
</dbReference>
<evidence type="ECO:0000256" key="1">
    <source>
        <dbReference type="ARBA" id="ARBA00004651"/>
    </source>
</evidence>
<evidence type="ECO:0000256" key="7">
    <source>
        <dbReference type="SAM" id="Phobius"/>
    </source>
</evidence>
<keyword evidence="2" id="KW-1003">Cell membrane</keyword>
<evidence type="ECO:0000256" key="4">
    <source>
        <dbReference type="ARBA" id="ARBA00022989"/>
    </source>
</evidence>
<feature type="compositionally biased region" description="Polar residues" evidence="6">
    <location>
        <begin position="152"/>
        <end position="175"/>
    </location>
</feature>
<keyword evidence="3 7" id="KW-0812">Transmembrane</keyword>
<comment type="subcellular location">
    <subcellularLocation>
        <location evidence="1">Cell membrane</location>
        <topology evidence="1">Multi-pass membrane protein</topology>
    </subcellularLocation>
</comment>
<feature type="transmembrane region" description="Helical" evidence="7">
    <location>
        <begin position="41"/>
        <end position="60"/>
    </location>
</feature>
<evidence type="ECO:0000256" key="3">
    <source>
        <dbReference type="ARBA" id="ARBA00022692"/>
    </source>
</evidence>